<dbReference type="InterPro" id="IPR006710">
    <property type="entry name" value="Glyco_hydro_43"/>
</dbReference>
<comment type="similarity">
    <text evidence="1">Belongs to the glycosyl hydrolase 43 family.</text>
</comment>
<feature type="signal peptide" evidence="4">
    <location>
        <begin position="1"/>
        <end position="22"/>
    </location>
</feature>
<reference evidence="6" key="1">
    <citation type="submission" date="2023-07" db="EMBL/GenBank/DDBJ databases">
        <title>Functional and genomic diversity of the sorghum phyllosphere microbiome.</title>
        <authorList>
            <person name="Shade A."/>
        </authorList>
    </citation>
    <scope>NUCLEOTIDE SEQUENCE [LARGE SCALE GENOMIC DNA]</scope>
    <source>
        <strain evidence="6">SORGH_AS_0422</strain>
    </source>
</reference>
<evidence type="ECO:0000256" key="2">
    <source>
        <dbReference type="ARBA" id="ARBA00022801"/>
    </source>
</evidence>
<dbReference type="PANTHER" id="PTHR42812:SF12">
    <property type="entry name" value="BETA-XYLOSIDASE-RELATED"/>
    <property type="match status" value="1"/>
</dbReference>
<evidence type="ECO:0000256" key="4">
    <source>
        <dbReference type="SAM" id="SignalP"/>
    </source>
</evidence>
<evidence type="ECO:0000313" key="6">
    <source>
        <dbReference type="Proteomes" id="UP001258315"/>
    </source>
</evidence>
<name>A0ABU3H0C1_9SPHI</name>
<dbReference type="InterPro" id="IPR023296">
    <property type="entry name" value="Glyco_hydro_beta-prop_sf"/>
</dbReference>
<evidence type="ECO:0000256" key="3">
    <source>
        <dbReference type="ARBA" id="ARBA00023295"/>
    </source>
</evidence>
<evidence type="ECO:0000256" key="1">
    <source>
        <dbReference type="ARBA" id="ARBA00009865"/>
    </source>
</evidence>
<comment type="caution">
    <text evidence="5">The sequence shown here is derived from an EMBL/GenBank/DDBJ whole genome shotgun (WGS) entry which is preliminary data.</text>
</comment>
<organism evidence="5 6">
    <name type="scientific">Mucilaginibacter terrae</name>
    <dbReference type="NCBI Taxonomy" id="1955052"/>
    <lineage>
        <taxon>Bacteria</taxon>
        <taxon>Pseudomonadati</taxon>
        <taxon>Bacteroidota</taxon>
        <taxon>Sphingobacteriia</taxon>
        <taxon>Sphingobacteriales</taxon>
        <taxon>Sphingobacteriaceae</taxon>
        <taxon>Mucilaginibacter</taxon>
    </lineage>
</organism>
<evidence type="ECO:0000313" key="5">
    <source>
        <dbReference type="EMBL" id="MDT3405465.1"/>
    </source>
</evidence>
<keyword evidence="3" id="KW-0326">Glycosidase</keyword>
<gene>
    <name evidence="5" type="ORF">QE417_004537</name>
</gene>
<proteinExistence type="inferred from homology"/>
<evidence type="ECO:0008006" key="7">
    <source>
        <dbReference type="Google" id="ProtNLM"/>
    </source>
</evidence>
<feature type="chain" id="PRO_5046353839" description="Glycosyl hydrolase family 43" evidence="4">
    <location>
        <begin position="23"/>
        <end position="108"/>
    </location>
</feature>
<keyword evidence="4" id="KW-0732">Signal</keyword>
<dbReference type="PANTHER" id="PTHR42812">
    <property type="entry name" value="BETA-XYLOSIDASE"/>
    <property type="match status" value="1"/>
</dbReference>
<dbReference type="SUPFAM" id="SSF75005">
    <property type="entry name" value="Arabinanase/levansucrase/invertase"/>
    <property type="match status" value="1"/>
</dbReference>
<dbReference type="Gene3D" id="2.115.10.20">
    <property type="entry name" value="Glycosyl hydrolase domain, family 43"/>
    <property type="match status" value="1"/>
</dbReference>
<protein>
    <recommendedName>
        <fullName evidence="7">Glycosyl hydrolase family 43</fullName>
    </recommendedName>
</protein>
<dbReference type="InterPro" id="IPR051795">
    <property type="entry name" value="Glycosyl_Hydrlase_43"/>
</dbReference>
<dbReference type="Pfam" id="PF04616">
    <property type="entry name" value="Glyco_hydro_43"/>
    <property type="match status" value="1"/>
</dbReference>
<dbReference type="RefSeq" id="WP_311954056.1">
    <property type="nucleotide sequence ID" value="NZ_JAVLVU010000001.1"/>
</dbReference>
<dbReference type="EMBL" id="JAVLVU010000001">
    <property type="protein sequence ID" value="MDT3405465.1"/>
    <property type="molecule type" value="Genomic_DNA"/>
</dbReference>
<sequence>MIRHIIVTVFTAALLCFTNAKSQIKAALPVWGNWTTWGDQLKGTYQNPVIPGDYSDVDCIRVGRDYYAVSSTFQYSPGFVVLHSKNMVNWRIQGHVVNDISVISPAMN</sequence>
<accession>A0ABU3H0C1</accession>
<dbReference type="Proteomes" id="UP001258315">
    <property type="component" value="Unassembled WGS sequence"/>
</dbReference>
<keyword evidence="6" id="KW-1185">Reference proteome</keyword>
<keyword evidence="2" id="KW-0378">Hydrolase</keyword>